<evidence type="ECO:0000313" key="3">
    <source>
        <dbReference type="Proteomes" id="UP000663862"/>
    </source>
</evidence>
<dbReference type="Proteomes" id="UP000663869">
    <property type="component" value="Unassembled WGS sequence"/>
</dbReference>
<dbReference type="EMBL" id="CAJOBQ010000984">
    <property type="protein sequence ID" value="CAF4441887.1"/>
    <property type="molecule type" value="Genomic_DNA"/>
</dbReference>
<comment type="caution">
    <text evidence="2">The sequence shown here is derived from an EMBL/GenBank/DDBJ whole genome shotgun (WGS) entry which is preliminary data.</text>
</comment>
<organism evidence="2 3">
    <name type="scientific">Rotaria socialis</name>
    <dbReference type="NCBI Taxonomy" id="392032"/>
    <lineage>
        <taxon>Eukaryota</taxon>
        <taxon>Metazoa</taxon>
        <taxon>Spiralia</taxon>
        <taxon>Gnathifera</taxon>
        <taxon>Rotifera</taxon>
        <taxon>Eurotatoria</taxon>
        <taxon>Bdelloidea</taxon>
        <taxon>Philodinida</taxon>
        <taxon>Philodinidae</taxon>
        <taxon>Rotaria</taxon>
    </lineage>
</organism>
<evidence type="ECO:0000313" key="2">
    <source>
        <dbReference type="EMBL" id="CAF4441887.1"/>
    </source>
</evidence>
<gene>
    <name evidence="1" type="ORF">FME351_LOCUS17546</name>
    <name evidence="2" type="ORF">TSG867_LOCUS16257</name>
</gene>
<dbReference type="Proteomes" id="UP000663862">
    <property type="component" value="Unassembled WGS sequence"/>
</dbReference>
<dbReference type="AlphaFoldDB" id="A0A820RQW7"/>
<evidence type="ECO:0000313" key="1">
    <source>
        <dbReference type="EMBL" id="CAF3513960.1"/>
    </source>
</evidence>
<name>A0A820RQW7_9BILA</name>
<sequence length="135" mass="15343">MSSFLEIPTDQAVRDYICYFADKIKQQTTGHIYTGNLTNDAKRLGIGVEKLIEVLKLKDGISSIARQLFKRIIPESQRSVDHWNQLSAGVILKEKILIGFLGRYYGALEVDPKKIHISLVGCLRNDRGKQKKLKQ</sequence>
<proteinExistence type="predicted"/>
<dbReference type="EMBL" id="CAJNYU010002181">
    <property type="protein sequence ID" value="CAF3513960.1"/>
    <property type="molecule type" value="Genomic_DNA"/>
</dbReference>
<reference evidence="2" key="1">
    <citation type="submission" date="2021-02" db="EMBL/GenBank/DDBJ databases">
        <authorList>
            <person name="Nowell W R."/>
        </authorList>
    </citation>
    <scope>NUCLEOTIDE SEQUENCE</scope>
</reference>
<protein>
    <submittedName>
        <fullName evidence="2">Uncharacterized protein</fullName>
    </submittedName>
</protein>
<accession>A0A820RQW7</accession>